<organism evidence="1 2">
    <name type="scientific">Marinobacterium mangrovicola</name>
    <dbReference type="NCBI Taxonomy" id="1476959"/>
    <lineage>
        <taxon>Bacteria</taxon>
        <taxon>Pseudomonadati</taxon>
        <taxon>Pseudomonadota</taxon>
        <taxon>Gammaproteobacteria</taxon>
        <taxon>Oceanospirillales</taxon>
        <taxon>Oceanospirillaceae</taxon>
        <taxon>Marinobacterium</taxon>
    </lineage>
</organism>
<evidence type="ECO:0008006" key="3">
    <source>
        <dbReference type="Google" id="ProtNLM"/>
    </source>
</evidence>
<name>A0A4R1GJA8_9GAMM</name>
<proteinExistence type="predicted"/>
<accession>A0A4R1GJA8</accession>
<reference evidence="1 2" key="1">
    <citation type="submission" date="2019-03" db="EMBL/GenBank/DDBJ databases">
        <title>Genomic Encyclopedia of Archaeal and Bacterial Type Strains, Phase II (KMG-II): from individual species to whole genera.</title>
        <authorList>
            <person name="Goeker M."/>
        </authorList>
    </citation>
    <scope>NUCLEOTIDE SEQUENCE [LARGE SCALE GENOMIC DNA]</scope>
    <source>
        <strain evidence="1 2">DSM 27697</strain>
    </source>
</reference>
<dbReference type="Pfam" id="PF12843">
    <property type="entry name" value="QSregVF_b"/>
    <property type="match status" value="1"/>
</dbReference>
<dbReference type="RefSeq" id="WP_132287130.1">
    <property type="nucleotide sequence ID" value="NZ_SMFU01000007.1"/>
</dbReference>
<protein>
    <recommendedName>
        <fullName evidence="3">DUF3820 family protein</fullName>
    </recommendedName>
</protein>
<dbReference type="InterPro" id="IPR024530">
    <property type="entry name" value="QSregVF_b"/>
</dbReference>
<dbReference type="EMBL" id="SMFU01000007">
    <property type="protein sequence ID" value="TCK08457.1"/>
    <property type="molecule type" value="Genomic_DNA"/>
</dbReference>
<keyword evidence="2" id="KW-1185">Reference proteome</keyword>
<dbReference type="OrthoDB" id="9807855at2"/>
<gene>
    <name evidence="1" type="ORF">CLV83_0541</name>
</gene>
<dbReference type="AlphaFoldDB" id="A0A4R1GJA8"/>
<dbReference type="Proteomes" id="UP000294546">
    <property type="component" value="Unassembled WGS sequence"/>
</dbReference>
<evidence type="ECO:0000313" key="2">
    <source>
        <dbReference type="Proteomes" id="UP000294546"/>
    </source>
</evidence>
<evidence type="ECO:0000313" key="1">
    <source>
        <dbReference type="EMBL" id="TCK08457.1"/>
    </source>
</evidence>
<comment type="caution">
    <text evidence="1">The sequence shown here is derived from an EMBL/GenBank/DDBJ whole genome shotgun (WGS) entry which is preliminary data.</text>
</comment>
<sequence length="72" mass="8332">MELDNQVLVDLVQMKMPFGKYKGRVLLDLPEPYLVWFAGKGFPEGKLGERLALLYEIKLNGLESVLEPLRRR</sequence>